<accession>A0A8K1CJ05</accession>
<sequence>MAKMEHVYMFVGTFTAPNGTTWKFPDDLCLNQWSATEVVPRKEADRLSKHMLDSEWFPCYVEVRYDGTFVPIQQNVAGDYLCREMAAWTLHDYGRTWAEVFIPNPDNKYEVLSLVMPPDQEKIGYQRRFPLSVFRIAGGGAMINTKIFMNQKFLVFEQEAGVRCLKPEIWKDGRLLQYGLARANLSLISDGYFELTIRGMIYIYIVLMRIKCVYLPIFRYSRVHGFPVNGSFETIHAGLRYGTEVFLLAFEALVSLDETIGTFLMLHEARTASTTEYAWLCTQASKILWIPVAIVTAVSLTARALSGGRLRLRVSPDAYPMLVPYLVFYAGPKIVETTPNLFQHYHTTTAGFGHVANSAKASTGGVRTILSLMHIVAPVVWPCTWILLAASILQQLTSVYFLGSGHRGNNHNLRHITTFQPISHDLMLHEHGVAANKFTQSLGLVIYGYERALVADFDLPILVRYGRPVLLIDPAAALKSMREGKATTLFVIVADQDKMYAHPLHLQSTALQIRTILPLHWQYTSIPARDAKFESTTAVDSVMTKKPSWT</sequence>
<dbReference type="EMBL" id="SPLM01000039">
    <property type="protein sequence ID" value="TMW64491.1"/>
    <property type="molecule type" value="Genomic_DNA"/>
</dbReference>
<dbReference type="Proteomes" id="UP000794436">
    <property type="component" value="Unassembled WGS sequence"/>
</dbReference>
<reference evidence="1" key="1">
    <citation type="submission" date="2019-03" db="EMBL/GenBank/DDBJ databases">
        <title>Long read genome sequence of the mycoparasitic Pythium oligandrum ATCC 38472 isolated from sugarbeet rhizosphere.</title>
        <authorList>
            <person name="Gaulin E."/>
        </authorList>
    </citation>
    <scope>NUCLEOTIDE SEQUENCE</scope>
    <source>
        <strain evidence="1">ATCC 38472_TT</strain>
    </source>
</reference>
<gene>
    <name evidence="1" type="ORF">Poli38472_011371</name>
</gene>
<evidence type="ECO:0000313" key="2">
    <source>
        <dbReference type="Proteomes" id="UP000794436"/>
    </source>
</evidence>
<organism evidence="1 2">
    <name type="scientific">Pythium oligandrum</name>
    <name type="common">Mycoparasitic fungus</name>
    <dbReference type="NCBI Taxonomy" id="41045"/>
    <lineage>
        <taxon>Eukaryota</taxon>
        <taxon>Sar</taxon>
        <taxon>Stramenopiles</taxon>
        <taxon>Oomycota</taxon>
        <taxon>Peronosporomycetes</taxon>
        <taxon>Pythiales</taxon>
        <taxon>Pythiaceae</taxon>
        <taxon>Pythium</taxon>
    </lineage>
</organism>
<keyword evidence="2" id="KW-1185">Reference proteome</keyword>
<proteinExistence type="predicted"/>
<comment type="caution">
    <text evidence="1">The sequence shown here is derived from an EMBL/GenBank/DDBJ whole genome shotgun (WGS) entry which is preliminary data.</text>
</comment>
<name>A0A8K1CJ05_PYTOL</name>
<protein>
    <submittedName>
        <fullName evidence="1">Uncharacterized protein</fullName>
    </submittedName>
</protein>
<evidence type="ECO:0000313" key="1">
    <source>
        <dbReference type="EMBL" id="TMW64491.1"/>
    </source>
</evidence>
<dbReference type="AlphaFoldDB" id="A0A8K1CJ05"/>